<dbReference type="PROSITE" id="PS51186">
    <property type="entry name" value="GNAT"/>
    <property type="match status" value="1"/>
</dbReference>
<dbReference type="Pfam" id="PF13508">
    <property type="entry name" value="Acetyltransf_7"/>
    <property type="match status" value="1"/>
</dbReference>
<dbReference type="InterPro" id="IPR000182">
    <property type="entry name" value="GNAT_dom"/>
</dbReference>
<dbReference type="Proteomes" id="UP001500483">
    <property type="component" value="Unassembled WGS sequence"/>
</dbReference>
<dbReference type="Gene3D" id="3.40.630.30">
    <property type="match status" value="1"/>
</dbReference>
<dbReference type="SUPFAM" id="SSF55729">
    <property type="entry name" value="Acyl-CoA N-acyltransferases (Nat)"/>
    <property type="match status" value="1"/>
</dbReference>
<dbReference type="EMBL" id="BAAAYK010000038">
    <property type="protein sequence ID" value="GAA3356673.1"/>
    <property type="molecule type" value="Genomic_DNA"/>
</dbReference>
<comment type="caution">
    <text evidence="2">The sequence shown here is derived from an EMBL/GenBank/DDBJ whole genome shotgun (WGS) entry which is preliminary data.</text>
</comment>
<evidence type="ECO:0000313" key="3">
    <source>
        <dbReference type="Proteomes" id="UP001500483"/>
    </source>
</evidence>
<organism evidence="2 3">
    <name type="scientific">Saccharopolyspora gregorii</name>
    <dbReference type="NCBI Taxonomy" id="33914"/>
    <lineage>
        <taxon>Bacteria</taxon>
        <taxon>Bacillati</taxon>
        <taxon>Actinomycetota</taxon>
        <taxon>Actinomycetes</taxon>
        <taxon>Pseudonocardiales</taxon>
        <taxon>Pseudonocardiaceae</taxon>
        <taxon>Saccharopolyspora</taxon>
    </lineage>
</organism>
<name>A0ABP6RNW5_9PSEU</name>
<accession>A0ABP6RNW5</accession>
<dbReference type="CDD" id="cd04301">
    <property type="entry name" value="NAT_SF"/>
    <property type="match status" value="1"/>
</dbReference>
<proteinExistence type="predicted"/>
<dbReference type="InterPro" id="IPR016181">
    <property type="entry name" value="Acyl_CoA_acyltransferase"/>
</dbReference>
<sequence>MAAHMGDAQDLLDRQCARFAALDHRLPGRYLLPKGDPLLARLPDGTAVAGLVAHTRNPPGSAQSLWQATDSFELFPLLGGHPGAGMAALLAEWRSRLAAHGAPAEDSSCVVTWPSRDAEASRALLDHGFVPLSCLAIRPPAPPAALDTKLSGTVKVRRAEPADLDAVVELALAEHAYAALVGASVHRPRTAELKRNAARLRLAAGSGPGGDPVWLAEQDGAPVALAECGWIDPDRHSGGHRLRSGRWAYVNCVSVHERARGGGVGQQLMAEAHAEFARAGVVGSFLHYNPPNPLSSVFWPRQGYRPLWTMWEVRPATALR</sequence>
<evidence type="ECO:0000259" key="1">
    <source>
        <dbReference type="PROSITE" id="PS51186"/>
    </source>
</evidence>
<protein>
    <submittedName>
        <fullName evidence="2">GNAT family N-acetyltransferase</fullName>
    </submittedName>
</protein>
<gene>
    <name evidence="2" type="ORF">GCM10020366_21640</name>
</gene>
<keyword evidence="3" id="KW-1185">Reference proteome</keyword>
<evidence type="ECO:0000313" key="2">
    <source>
        <dbReference type="EMBL" id="GAA3356673.1"/>
    </source>
</evidence>
<reference evidence="3" key="1">
    <citation type="journal article" date="2019" name="Int. J. Syst. Evol. Microbiol.">
        <title>The Global Catalogue of Microorganisms (GCM) 10K type strain sequencing project: providing services to taxonomists for standard genome sequencing and annotation.</title>
        <authorList>
            <consortium name="The Broad Institute Genomics Platform"/>
            <consortium name="The Broad Institute Genome Sequencing Center for Infectious Disease"/>
            <person name="Wu L."/>
            <person name="Ma J."/>
        </authorList>
    </citation>
    <scope>NUCLEOTIDE SEQUENCE [LARGE SCALE GENOMIC DNA]</scope>
    <source>
        <strain evidence="3">JCM 9687</strain>
    </source>
</reference>
<feature type="domain" description="N-acetyltransferase" evidence="1">
    <location>
        <begin position="154"/>
        <end position="320"/>
    </location>
</feature>